<comment type="similarity">
    <text evidence="2">Belongs to the aspartate/ornithine carbamoyltransferase superfamily.</text>
</comment>
<dbReference type="Pfam" id="PF00185">
    <property type="entry name" value="OTCace"/>
    <property type="match status" value="1"/>
</dbReference>
<dbReference type="RefSeq" id="WP_181608751.1">
    <property type="nucleotide sequence ID" value="NZ_BAABAM010000001.1"/>
</dbReference>
<dbReference type="Pfam" id="PF02729">
    <property type="entry name" value="OTCace_N"/>
    <property type="match status" value="1"/>
</dbReference>
<keyword evidence="1 2" id="KW-0808">Transferase</keyword>
<dbReference type="Gene3D" id="3.40.50.1370">
    <property type="entry name" value="Aspartate/ornithine carbamoyltransferase"/>
    <property type="match status" value="3"/>
</dbReference>
<dbReference type="GO" id="GO:0042450">
    <property type="term" value="P:L-arginine biosynthetic process via ornithine"/>
    <property type="evidence" value="ECO:0007669"/>
    <property type="project" value="TreeGrafter"/>
</dbReference>
<comment type="caution">
    <text evidence="5">The sequence shown here is derived from an EMBL/GenBank/DDBJ whole genome shotgun (WGS) entry which is preliminary data.</text>
</comment>
<dbReference type="Proteomes" id="UP000530928">
    <property type="component" value="Unassembled WGS sequence"/>
</dbReference>
<dbReference type="InterPro" id="IPR006132">
    <property type="entry name" value="Asp/Orn_carbamoyltranf_P-bd"/>
</dbReference>
<proteinExistence type="inferred from homology"/>
<reference evidence="5 6" key="1">
    <citation type="submission" date="2020-07" db="EMBL/GenBank/DDBJ databases">
        <title>Genomic Encyclopedia of Type Strains, Phase IV (KMG-IV): sequencing the most valuable type-strain genomes for metagenomic binning, comparative biology and taxonomic classification.</title>
        <authorList>
            <person name="Goeker M."/>
        </authorList>
    </citation>
    <scope>NUCLEOTIDE SEQUENCE [LARGE SCALE GENOMIC DNA]</scope>
    <source>
        <strain evidence="5 6">DSM 45533</strain>
    </source>
</reference>
<dbReference type="PRINTS" id="PR00102">
    <property type="entry name" value="OTCASE"/>
</dbReference>
<sequence length="283" mass="30582">MRHLLRISHLHPWDLEYLLERAEHLKRHPYASRQVLKARTALLYFAKPSTRTRLSTETAVVRLGGVPLTVGPDELQLGRGETIADTAKVVGSYAAAAVIRTYRDADVEQFALHSGIPVVNALTDGHHPLQAITDLMTIREYFGELSGRKLAYVGARNNVSTSLGEAAALAGMAMSTAGPGMGDDPFDAVKDADVVYTDVWTSMGDPEARRAERHAILEPFRVTPELMAAAHPHAIFMHCLPAHRGEEVAAEVIDGPASAVFRQAANRLPVAQAVLETVLGGAS</sequence>
<accession>A0A7W0HNX0</accession>
<evidence type="ECO:0000313" key="6">
    <source>
        <dbReference type="Proteomes" id="UP000530928"/>
    </source>
</evidence>
<dbReference type="InterPro" id="IPR002292">
    <property type="entry name" value="Orn/put_carbamltrans"/>
</dbReference>
<protein>
    <submittedName>
        <fullName evidence="5">Ornithine carbamoyltransferase</fullName>
        <ecNumber evidence="5">2.1.3.3</ecNumber>
    </submittedName>
</protein>
<dbReference type="GO" id="GO:0019240">
    <property type="term" value="P:citrulline biosynthetic process"/>
    <property type="evidence" value="ECO:0007669"/>
    <property type="project" value="TreeGrafter"/>
</dbReference>
<dbReference type="GO" id="GO:0016597">
    <property type="term" value="F:amino acid binding"/>
    <property type="evidence" value="ECO:0007669"/>
    <property type="project" value="InterPro"/>
</dbReference>
<evidence type="ECO:0000256" key="2">
    <source>
        <dbReference type="RuleBase" id="RU003634"/>
    </source>
</evidence>
<evidence type="ECO:0000256" key="1">
    <source>
        <dbReference type="ARBA" id="ARBA00022679"/>
    </source>
</evidence>
<dbReference type="PANTHER" id="PTHR45753">
    <property type="entry name" value="ORNITHINE CARBAMOYLTRANSFERASE, MITOCHONDRIAL"/>
    <property type="match status" value="1"/>
</dbReference>
<dbReference type="EC" id="2.1.3.3" evidence="5"/>
<evidence type="ECO:0000259" key="4">
    <source>
        <dbReference type="Pfam" id="PF02729"/>
    </source>
</evidence>
<name>A0A7W0HNX0_9ACTN</name>
<dbReference type="PROSITE" id="PS00097">
    <property type="entry name" value="CARBAMOYLTRANSFERASE"/>
    <property type="match status" value="1"/>
</dbReference>
<keyword evidence="6" id="KW-1185">Reference proteome</keyword>
<dbReference type="InterPro" id="IPR006130">
    <property type="entry name" value="Asp/Orn_carbamoylTrfase"/>
</dbReference>
<dbReference type="AlphaFoldDB" id="A0A7W0HNX0"/>
<organism evidence="5 6">
    <name type="scientific">Nonomuraea soli</name>
    <dbReference type="NCBI Taxonomy" id="1032476"/>
    <lineage>
        <taxon>Bacteria</taxon>
        <taxon>Bacillati</taxon>
        <taxon>Actinomycetota</taxon>
        <taxon>Actinomycetes</taxon>
        <taxon>Streptosporangiales</taxon>
        <taxon>Streptosporangiaceae</taxon>
        <taxon>Nonomuraea</taxon>
    </lineage>
</organism>
<dbReference type="PRINTS" id="PR00100">
    <property type="entry name" value="AOTCASE"/>
</dbReference>
<feature type="domain" description="Aspartate/ornithine carbamoyltransferase Asp/Orn-binding" evidence="3">
    <location>
        <begin position="183"/>
        <end position="277"/>
    </location>
</feature>
<evidence type="ECO:0000313" key="5">
    <source>
        <dbReference type="EMBL" id="MBA2890021.1"/>
    </source>
</evidence>
<feature type="domain" description="Aspartate/ornithine carbamoyltransferase carbamoyl-P binding" evidence="4">
    <location>
        <begin position="2"/>
        <end position="140"/>
    </location>
</feature>
<dbReference type="EMBL" id="JACDUR010000001">
    <property type="protein sequence ID" value="MBA2890021.1"/>
    <property type="molecule type" value="Genomic_DNA"/>
</dbReference>
<dbReference type="InterPro" id="IPR006131">
    <property type="entry name" value="Asp_carbamoyltransf_Asp/Orn-bd"/>
</dbReference>
<gene>
    <name evidence="5" type="ORF">HNR30_001356</name>
</gene>
<evidence type="ECO:0000259" key="3">
    <source>
        <dbReference type="Pfam" id="PF00185"/>
    </source>
</evidence>
<dbReference type="GO" id="GO:0004585">
    <property type="term" value="F:ornithine carbamoyltransferase activity"/>
    <property type="evidence" value="ECO:0007669"/>
    <property type="project" value="UniProtKB-EC"/>
</dbReference>
<dbReference type="PANTHER" id="PTHR45753:SF3">
    <property type="entry name" value="ORNITHINE TRANSCARBAMYLASE, MITOCHONDRIAL"/>
    <property type="match status" value="1"/>
</dbReference>
<dbReference type="InterPro" id="IPR036901">
    <property type="entry name" value="Asp/Orn_carbamoylTrfase_sf"/>
</dbReference>
<dbReference type="SUPFAM" id="SSF53671">
    <property type="entry name" value="Aspartate/ornithine carbamoyltransferase"/>
    <property type="match status" value="1"/>
</dbReference>